<dbReference type="EMBL" id="BDQX01000381">
    <property type="protein sequence ID" value="GBG11089.1"/>
    <property type="molecule type" value="Genomic_DNA"/>
</dbReference>
<dbReference type="SUPFAM" id="SSF63829">
    <property type="entry name" value="Calcium-dependent phosphotriesterase"/>
    <property type="match status" value="1"/>
</dbReference>
<dbReference type="Pfam" id="PF00041">
    <property type="entry name" value="fn3"/>
    <property type="match status" value="1"/>
</dbReference>
<protein>
    <submittedName>
        <fullName evidence="5">Uncharacterized protein</fullName>
    </submittedName>
</protein>
<evidence type="ECO:0000313" key="5">
    <source>
        <dbReference type="EMBL" id="GBG11089.1"/>
    </source>
</evidence>
<feature type="domain" description="SLH" evidence="4">
    <location>
        <begin position="1415"/>
        <end position="1474"/>
    </location>
</feature>
<gene>
    <name evidence="5" type="ORF">PAT3040_05872</name>
</gene>
<name>A0A2R5EZL5_9BACL</name>
<dbReference type="InterPro" id="IPR013783">
    <property type="entry name" value="Ig-like_fold"/>
</dbReference>
<feature type="domain" description="SLH" evidence="4">
    <location>
        <begin position="1351"/>
        <end position="1414"/>
    </location>
</feature>
<dbReference type="Proteomes" id="UP000245202">
    <property type="component" value="Unassembled WGS sequence"/>
</dbReference>
<dbReference type="InterPro" id="IPR003961">
    <property type="entry name" value="FN3_dom"/>
</dbReference>
<feature type="domain" description="Fibronectin type-III" evidence="3">
    <location>
        <begin position="1234"/>
        <end position="1321"/>
    </location>
</feature>
<reference evidence="5 6" key="1">
    <citation type="submission" date="2017-08" db="EMBL/GenBank/DDBJ databases">
        <title>Substantial Increase in Enzyme Production by Combined Drug-Resistance Mutations in Paenibacillus agaridevorans.</title>
        <authorList>
            <person name="Tanaka Y."/>
            <person name="Funane K."/>
            <person name="Hosaka T."/>
            <person name="Shiwa Y."/>
            <person name="Fujita N."/>
            <person name="Miyazaki T."/>
            <person name="Yoshikawa H."/>
            <person name="Murakami K."/>
            <person name="Kasahara K."/>
            <person name="Inaoka T."/>
            <person name="Hiraga Y."/>
            <person name="Ochi K."/>
        </authorList>
    </citation>
    <scope>NUCLEOTIDE SEQUENCE [LARGE SCALE GENOMIC DNA]</scope>
    <source>
        <strain evidence="5 6">T-3040</strain>
    </source>
</reference>
<dbReference type="PROSITE" id="PS51272">
    <property type="entry name" value="SLH"/>
    <property type="match status" value="3"/>
</dbReference>
<evidence type="ECO:0000259" key="4">
    <source>
        <dbReference type="PROSITE" id="PS51272"/>
    </source>
</evidence>
<dbReference type="SMART" id="SM00060">
    <property type="entry name" value="FN3"/>
    <property type="match status" value="1"/>
</dbReference>
<organism evidence="5 6">
    <name type="scientific">Paenibacillus agaridevorans</name>
    <dbReference type="NCBI Taxonomy" id="171404"/>
    <lineage>
        <taxon>Bacteria</taxon>
        <taxon>Bacillati</taxon>
        <taxon>Bacillota</taxon>
        <taxon>Bacilli</taxon>
        <taxon>Bacillales</taxon>
        <taxon>Paenibacillaceae</taxon>
        <taxon>Paenibacillus</taxon>
    </lineage>
</organism>
<dbReference type="InterPro" id="IPR051465">
    <property type="entry name" value="Cell_Envelope_Struct_Comp"/>
</dbReference>
<dbReference type="InterPro" id="IPR015943">
    <property type="entry name" value="WD40/YVTN_repeat-like_dom_sf"/>
</dbReference>
<dbReference type="Pfam" id="PF00395">
    <property type="entry name" value="SLH"/>
    <property type="match status" value="3"/>
</dbReference>
<comment type="caution">
    <text evidence="5">The sequence shown here is derived from an EMBL/GenBank/DDBJ whole genome shotgun (WGS) entry which is preliminary data.</text>
</comment>
<evidence type="ECO:0000313" key="6">
    <source>
        <dbReference type="Proteomes" id="UP000245202"/>
    </source>
</evidence>
<feature type="compositionally biased region" description="Acidic residues" evidence="2">
    <location>
        <begin position="1337"/>
        <end position="1348"/>
    </location>
</feature>
<keyword evidence="6" id="KW-1185">Reference proteome</keyword>
<proteinExistence type="predicted"/>
<dbReference type="InterPro" id="IPR001119">
    <property type="entry name" value="SLH_dom"/>
</dbReference>
<sequence>MLSATLFPIGDVKANDDPTTQVNEVNVIANAGFEEPVVSGVIPGWSQIWSTSGITIEESLPAGHTGKAMKLVDASTTSAVYLRSDKFPVVQGQTYRLAVDTYIESGAPVMIIYFYDVNGTQLTSVTDGYYGTPSERWTSIYLEAVAPEGAVSAAVMPHSNGVGTCSAYFDDFRIEQIVGPVANAGFEKPLVSGKSQNWTQVFSTTGISVSSNLPDNRAGRALRLEDSSTAGGVYLRSDKIPIQADKRYLLSLDTYIESGAPVIIIYFYDSNGNEISPYAIEGYYGATTYEWKTLYMETKVPVEATHAAVMLHSNGPGTFTGYFDDVSLEMLTSDVPNAGFELPLVNNKIPGWNQIWSTGGITIEDNLPGSRTGKAMKLVDTSTETSVYLRSNKVPISGGNPYLLKVDAYVEQGSPLIYIYYYNQSNELLSSKIKAYYTQPLNEWSTLTFMDDVPADAVYAEIMLHSNSLGTCISYFDNVSYVKQEKKSFNLGPAVHNVGINAAAYGTGPNNEEWTYTVINGATARFFVVDSHTNTIVEQHQLPGGGGSWGLVTAQDGSVYISTIGGKLFRWTPGSSGQQGQMTDLGVAIEGETFLWRLAVDDAGNIYGGTYPNGKVFQYNTETEQFQDYGSVVEGVKYTRSIDWWNGKLYVGLGTEKARLFEVDSITGTKNEIALPSAYANESSVYDVNVRGDYLFARVVNAGAVLVYDLVEEQWIDTLTNISGIDVSPLSSDNKVYMFSAGKIIGYDPVTKNKTLIGEDSRFWSARSFGWVHLNEPDFPGETLISIDAVGRMRMINPTTGSIKIAESQIPGEPTIINWVGTGHDGKIYTSGFQSGGLSAYDPVTDEFYEYPKGAINQIESGLFYDGKLYMGIYPGAYLYSFDFAQPYAIGSNPQSIVGLKAEGQDRPYGFTWSGDVLAMGTVPDYGLLGGALTIYNPEAGNYSVHRQVVENQSIVPLLSKNGLIYGGTSIWGGLGGYPTETEAKLFIWDQALEEVAWEGAPVPGATLISSLEWDKDGNIWGLTMNTLFKFNPTTKETVLTKELYSCSWCATYHAFKPTYLVVDQSGDLYVRIPSGIYRIDAETLEMELLADSGTHLTQDHEGNLYFANGADLYKYRIDRADLYAPVLRNLNPLHQQANVSINKRMIATFDEIIQPGTSFQEVKLYLGDVEVPVQVTASGYDLVIQPNDELINDASYTLSIPASAVQDSSGNLLANATVSTFETRSESISPTWPPQSELFATDISQTSMKLGWSAAIDNVGVSGYKIYLDNQFVSTVSGLSNEYTVASLTENTNFNFKIIAIDAAGNESEALTGTFKTLPYNYYPSNPVQPTVPSEAAEDPDPDDTDTPEASSTNFTDIAGHWAEAVIKEAVDLGIVKGYTDGSFRPKQLISRAEFTSMLVRALKLPASTTAVTYSDVNANAWYTKELAAAYEAGIVKGIDKERFAPNAEISREQMAVMLFRAYVRLTGQTSDASEALDRFIDADRIATWAQDDINQVLAIGLMQGKGNGLFDPEAHTSRAEAIQAILNLLKQK</sequence>
<dbReference type="SUPFAM" id="SSF75011">
    <property type="entry name" value="3-carboxy-cis,cis-mucoante lactonizing enzyme"/>
    <property type="match status" value="1"/>
</dbReference>
<dbReference type="InterPro" id="IPR008979">
    <property type="entry name" value="Galactose-bd-like_sf"/>
</dbReference>
<feature type="domain" description="SLH" evidence="4">
    <location>
        <begin position="1478"/>
        <end position="1534"/>
    </location>
</feature>
<dbReference type="Gene3D" id="2.60.40.10">
    <property type="entry name" value="Immunoglobulins"/>
    <property type="match status" value="1"/>
</dbReference>
<evidence type="ECO:0000259" key="3">
    <source>
        <dbReference type="PROSITE" id="PS50853"/>
    </source>
</evidence>
<dbReference type="InterPro" id="IPR036116">
    <property type="entry name" value="FN3_sf"/>
</dbReference>
<dbReference type="SUPFAM" id="SSF49785">
    <property type="entry name" value="Galactose-binding domain-like"/>
    <property type="match status" value="1"/>
</dbReference>
<dbReference type="Pfam" id="PF13205">
    <property type="entry name" value="Big_5"/>
    <property type="match status" value="1"/>
</dbReference>
<accession>A0A2R5EZL5</accession>
<dbReference type="PANTHER" id="PTHR43308">
    <property type="entry name" value="OUTER MEMBRANE PROTEIN ALPHA-RELATED"/>
    <property type="match status" value="1"/>
</dbReference>
<dbReference type="InterPro" id="IPR032812">
    <property type="entry name" value="SbsA_Ig"/>
</dbReference>
<dbReference type="PANTHER" id="PTHR43308:SF5">
    <property type="entry name" value="S-LAYER PROTEIN _ PEPTIDOGLYCAN ENDO-BETA-N-ACETYLGLUCOSAMINIDASE"/>
    <property type="match status" value="1"/>
</dbReference>
<keyword evidence="1" id="KW-0732">Signal</keyword>
<dbReference type="Gene3D" id="2.130.10.10">
    <property type="entry name" value="YVTN repeat-like/Quinoprotein amine dehydrogenase"/>
    <property type="match status" value="1"/>
</dbReference>
<feature type="region of interest" description="Disordered" evidence="2">
    <location>
        <begin position="1328"/>
        <end position="1355"/>
    </location>
</feature>
<evidence type="ECO:0000256" key="2">
    <source>
        <dbReference type="SAM" id="MobiDB-lite"/>
    </source>
</evidence>
<dbReference type="PROSITE" id="PS50853">
    <property type="entry name" value="FN3"/>
    <property type="match status" value="1"/>
</dbReference>
<dbReference type="CDD" id="cd00063">
    <property type="entry name" value="FN3"/>
    <property type="match status" value="1"/>
</dbReference>
<evidence type="ECO:0000256" key="1">
    <source>
        <dbReference type="ARBA" id="ARBA00022729"/>
    </source>
</evidence>
<dbReference type="Gene3D" id="2.60.120.260">
    <property type="entry name" value="Galactose-binding domain-like"/>
    <property type="match status" value="3"/>
</dbReference>
<dbReference type="SUPFAM" id="SSF49265">
    <property type="entry name" value="Fibronectin type III"/>
    <property type="match status" value="1"/>
</dbReference>